<reference evidence="2 3" key="1">
    <citation type="submission" date="2017-02" db="EMBL/GenBank/DDBJ databases">
        <title>Ketogulonicigenium robustum SPU B003 Genome sequencing and assembly.</title>
        <authorList>
            <person name="Li Y."/>
            <person name="Liu L."/>
            <person name="Wang C."/>
            <person name="Zhang M."/>
            <person name="Zhang T."/>
            <person name="Zhang Y."/>
        </authorList>
    </citation>
    <scope>NUCLEOTIDE SEQUENCE [LARGE SCALE GENOMIC DNA]</scope>
    <source>
        <strain evidence="2 3">SPU_B003</strain>
    </source>
</reference>
<sequence>MCGYVASLALMLIGTGALAQSEVVARNMYTERTSQDNKLTFCYNGFNALSEFEQDLAQALGDALLTEVTLFTYKEGDLQSTPTSYDYRLPVSDEQIFVLLAQNCDAFMGYVANTNAPEWMKVTQPYINVESILFSANPDIHRVADLTPPVRVGIRMTTPGDSQLISYVNSTPGWSRTPYHDNGRVVERVLDGSTTLGMIWRQGFYLARHDMGDDPKIFALDDLPFVARTSAIGIATRGQDGYLNTMLNDAIAALMADGTIEALQIKHHMLPEG</sequence>
<keyword evidence="3" id="KW-1185">Reference proteome</keyword>
<accession>A0A1W6P244</accession>
<evidence type="ECO:0000256" key="1">
    <source>
        <dbReference type="SAM" id="SignalP"/>
    </source>
</evidence>
<dbReference type="Gene3D" id="3.40.190.10">
    <property type="entry name" value="Periplasmic binding protein-like II"/>
    <property type="match status" value="2"/>
</dbReference>
<evidence type="ECO:0000313" key="2">
    <source>
        <dbReference type="EMBL" id="ARO15592.1"/>
    </source>
</evidence>
<keyword evidence="1" id="KW-0732">Signal</keyword>
<evidence type="ECO:0000313" key="3">
    <source>
        <dbReference type="Proteomes" id="UP000242447"/>
    </source>
</evidence>
<proteinExistence type="predicted"/>
<name>A0A1W6P244_9RHOB</name>
<dbReference type="EMBL" id="CP019937">
    <property type="protein sequence ID" value="ARO15592.1"/>
    <property type="molecule type" value="Genomic_DNA"/>
</dbReference>
<dbReference type="AlphaFoldDB" id="A0A1W6P244"/>
<dbReference type="STRING" id="92947.BVG79_02252"/>
<gene>
    <name evidence="2" type="ORF">BVG79_02252</name>
</gene>
<dbReference type="SUPFAM" id="SSF53850">
    <property type="entry name" value="Periplasmic binding protein-like II"/>
    <property type="match status" value="1"/>
</dbReference>
<feature type="chain" id="PRO_5013071759" evidence="1">
    <location>
        <begin position="20"/>
        <end position="273"/>
    </location>
</feature>
<organism evidence="2 3">
    <name type="scientific">Ketogulonicigenium robustum</name>
    <dbReference type="NCBI Taxonomy" id="92947"/>
    <lineage>
        <taxon>Bacteria</taxon>
        <taxon>Pseudomonadati</taxon>
        <taxon>Pseudomonadota</taxon>
        <taxon>Alphaproteobacteria</taxon>
        <taxon>Rhodobacterales</taxon>
        <taxon>Roseobacteraceae</taxon>
        <taxon>Ketogulonicigenium</taxon>
    </lineage>
</organism>
<dbReference type="Proteomes" id="UP000242447">
    <property type="component" value="Chromosome"/>
</dbReference>
<protein>
    <submittedName>
        <fullName evidence="2">Extracellular solute-binding protein</fullName>
    </submittedName>
</protein>
<dbReference type="KEGG" id="kro:BVG79_02252"/>
<feature type="signal peptide" evidence="1">
    <location>
        <begin position="1"/>
        <end position="19"/>
    </location>
</feature>